<reference evidence="2 3" key="1">
    <citation type="submission" date="2015-09" db="EMBL/GenBank/DDBJ databases">
        <title>Trachymyrmex cornetzi WGS genome.</title>
        <authorList>
            <person name="Nygaard S."/>
            <person name="Hu H."/>
            <person name="Boomsma J."/>
            <person name="Zhang G."/>
        </authorList>
    </citation>
    <scope>NUCLEOTIDE SEQUENCE [LARGE SCALE GENOMIC DNA]</scope>
    <source>
        <strain evidence="2">Tcor2-1</strain>
        <tissue evidence="2">Whole body</tissue>
    </source>
</reference>
<protein>
    <recommendedName>
        <fullName evidence="4">Secapin</fullName>
    </recommendedName>
</protein>
<keyword evidence="1" id="KW-0732">Signal</keyword>
<evidence type="ECO:0008006" key="4">
    <source>
        <dbReference type="Google" id="ProtNLM"/>
    </source>
</evidence>
<sequence length="75" mass="8411">MKFYITLLMIAMVVMTTTSSPLLKETQLGSTPKTSMTNVTMSPFNIITVPDFPCPPGQQRDTNGKCRLFLQKLKK</sequence>
<organism evidence="2 3">
    <name type="scientific">Trachymyrmex cornetzi</name>
    <dbReference type="NCBI Taxonomy" id="471704"/>
    <lineage>
        <taxon>Eukaryota</taxon>
        <taxon>Metazoa</taxon>
        <taxon>Ecdysozoa</taxon>
        <taxon>Arthropoda</taxon>
        <taxon>Hexapoda</taxon>
        <taxon>Insecta</taxon>
        <taxon>Pterygota</taxon>
        <taxon>Neoptera</taxon>
        <taxon>Endopterygota</taxon>
        <taxon>Hymenoptera</taxon>
        <taxon>Apocrita</taxon>
        <taxon>Aculeata</taxon>
        <taxon>Formicoidea</taxon>
        <taxon>Formicidae</taxon>
        <taxon>Myrmicinae</taxon>
        <taxon>Trachymyrmex</taxon>
    </lineage>
</organism>
<dbReference type="Proteomes" id="UP000078492">
    <property type="component" value="Unassembled WGS sequence"/>
</dbReference>
<proteinExistence type="predicted"/>
<accession>A0A195DJB6</accession>
<evidence type="ECO:0000256" key="1">
    <source>
        <dbReference type="SAM" id="SignalP"/>
    </source>
</evidence>
<dbReference type="AlphaFoldDB" id="A0A195DJB6"/>
<keyword evidence="3" id="KW-1185">Reference proteome</keyword>
<evidence type="ECO:0000313" key="3">
    <source>
        <dbReference type="Proteomes" id="UP000078492"/>
    </source>
</evidence>
<gene>
    <name evidence="2" type="ORF">ALC57_15001</name>
</gene>
<name>A0A195DJB6_9HYME</name>
<feature type="signal peptide" evidence="1">
    <location>
        <begin position="1"/>
        <end position="19"/>
    </location>
</feature>
<evidence type="ECO:0000313" key="2">
    <source>
        <dbReference type="EMBL" id="KYN12936.1"/>
    </source>
</evidence>
<feature type="chain" id="PRO_5008270446" description="Secapin" evidence="1">
    <location>
        <begin position="20"/>
        <end position="75"/>
    </location>
</feature>
<dbReference type="EMBL" id="KQ980800">
    <property type="protein sequence ID" value="KYN12936.1"/>
    <property type="molecule type" value="Genomic_DNA"/>
</dbReference>